<dbReference type="EMBL" id="JAEFCI010003747">
    <property type="protein sequence ID" value="KAG5461378.1"/>
    <property type="molecule type" value="Genomic_DNA"/>
</dbReference>
<dbReference type="OrthoDB" id="1711508at2759"/>
<organism evidence="3 4">
    <name type="scientific">Olpidium bornovanus</name>
    <dbReference type="NCBI Taxonomy" id="278681"/>
    <lineage>
        <taxon>Eukaryota</taxon>
        <taxon>Fungi</taxon>
        <taxon>Fungi incertae sedis</taxon>
        <taxon>Olpidiomycota</taxon>
        <taxon>Olpidiomycotina</taxon>
        <taxon>Olpidiomycetes</taxon>
        <taxon>Olpidiales</taxon>
        <taxon>Olpidiaceae</taxon>
        <taxon>Olpidium</taxon>
    </lineage>
</organism>
<reference evidence="3 4" key="1">
    <citation type="journal article" name="Sci. Rep.">
        <title>Genome-scale phylogenetic analyses confirm Olpidium as the closest living zoosporic fungus to the non-flagellated, terrestrial fungi.</title>
        <authorList>
            <person name="Chang Y."/>
            <person name="Rochon D."/>
            <person name="Sekimoto S."/>
            <person name="Wang Y."/>
            <person name="Chovatia M."/>
            <person name="Sandor L."/>
            <person name="Salamov A."/>
            <person name="Grigoriev I.V."/>
            <person name="Stajich J.E."/>
            <person name="Spatafora J.W."/>
        </authorList>
    </citation>
    <scope>NUCLEOTIDE SEQUENCE [LARGE SCALE GENOMIC DNA]</scope>
    <source>
        <strain evidence="3">S191</strain>
    </source>
</reference>
<dbReference type="GO" id="GO:0090364">
    <property type="term" value="P:regulation of proteasome assembly"/>
    <property type="evidence" value="ECO:0007669"/>
    <property type="project" value="InterPro"/>
</dbReference>
<proteinExistence type="predicted"/>
<dbReference type="InterPro" id="IPR029071">
    <property type="entry name" value="Ubiquitin-like_domsf"/>
</dbReference>
<dbReference type="AlphaFoldDB" id="A0A8H8DK75"/>
<dbReference type="SMART" id="SM00213">
    <property type="entry name" value="UBQ"/>
    <property type="match status" value="1"/>
</dbReference>
<evidence type="ECO:0000259" key="2">
    <source>
        <dbReference type="PROSITE" id="PS50053"/>
    </source>
</evidence>
<feature type="domain" description="Ubiquitin-like" evidence="2">
    <location>
        <begin position="111"/>
        <end position="189"/>
    </location>
</feature>
<protein>
    <recommendedName>
        <fullName evidence="2">Ubiquitin-like domain-containing protein</fullName>
    </recommendedName>
</protein>
<feature type="compositionally biased region" description="Basic residues" evidence="1">
    <location>
        <begin position="37"/>
        <end position="47"/>
    </location>
</feature>
<evidence type="ECO:0000256" key="1">
    <source>
        <dbReference type="SAM" id="MobiDB-lite"/>
    </source>
</evidence>
<gene>
    <name evidence="3" type="ORF">BJ554DRAFT_6440</name>
</gene>
<sequence>MTSGAKMPQGTADTTGGKDGHNAAEGAEDSSPQPQARHGHGRRRRKMAPQWPQQAKRPAVETLGALYEVQPGIRAAAEPPPAAAEGADGEARRRSPRTASEEQEDDPEERTVRLLVTWSAKAIQLDVRPTETISQLKGQLAGLTNVLPKRQKLIGLVKGKLPVRAECRVADDVVLGSLSLKDGHNILMMGTAEADILDPDLLDLPEVLNDFDIDYADAHENYLNDQKNRMKLTEVIKKVRECCRNGAGAVPATRCSNSTDKILKTEIQLIHPPRDGTKLSSAMANVFVVS</sequence>
<dbReference type="Pfam" id="PF00240">
    <property type="entry name" value="ubiquitin"/>
    <property type="match status" value="1"/>
</dbReference>
<evidence type="ECO:0000313" key="3">
    <source>
        <dbReference type="EMBL" id="KAG5461378.1"/>
    </source>
</evidence>
<dbReference type="InterPro" id="IPR000626">
    <property type="entry name" value="Ubiquitin-like_dom"/>
</dbReference>
<dbReference type="Proteomes" id="UP000673691">
    <property type="component" value="Unassembled WGS sequence"/>
</dbReference>
<dbReference type="SUPFAM" id="SSF54236">
    <property type="entry name" value="Ubiquitin-like"/>
    <property type="match status" value="1"/>
</dbReference>
<feature type="region of interest" description="Disordered" evidence="1">
    <location>
        <begin position="1"/>
        <end position="110"/>
    </location>
</feature>
<accession>A0A8H8DK75</accession>
<evidence type="ECO:0000313" key="4">
    <source>
        <dbReference type="Proteomes" id="UP000673691"/>
    </source>
</evidence>
<dbReference type="PROSITE" id="PS50053">
    <property type="entry name" value="UBIQUITIN_2"/>
    <property type="match status" value="1"/>
</dbReference>
<dbReference type="InterPro" id="IPR051658">
    <property type="entry name" value="UBLCP1"/>
</dbReference>
<comment type="caution">
    <text evidence="3">The sequence shown here is derived from an EMBL/GenBank/DDBJ whole genome shotgun (WGS) entry which is preliminary data.</text>
</comment>
<dbReference type="PANTHER" id="PTHR48493:SF1">
    <property type="entry name" value="UBIQUITIN-LIKE DOMAIN-CONTAINING CTD PHOSPHATASE 1"/>
    <property type="match status" value="1"/>
</dbReference>
<dbReference type="Gene3D" id="3.10.20.90">
    <property type="entry name" value="Phosphatidylinositol 3-kinase Catalytic Subunit, Chain A, domain 1"/>
    <property type="match status" value="1"/>
</dbReference>
<name>A0A8H8DK75_9FUNG</name>
<dbReference type="PANTHER" id="PTHR48493">
    <property type="entry name" value="UBIQUITIN-LIKE DOMAIN-CONTAINING CTD PHOSPHATASE 1"/>
    <property type="match status" value="1"/>
</dbReference>
<keyword evidence="4" id="KW-1185">Reference proteome</keyword>